<protein>
    <submittedName>
        <fullName evidence="1">Uncharacterized protein</fullName>
    </submittedName>
</protein>
<evidence type="ECO:0000313" key="1">
    <source>
        <dbReference type="EMBL" id="EKC40580.1"/>
    </source>
</evidence>
<dbReference type="InParanoid" id="K1RGR0"/>
<organism evidence="1">
    <name type="scientific">Magallana gigas</name>
    <name type="common">Pacific oyster</name>
    <name type="synonym">Crassostrea gigas</name>
    <dbReference type="NCBI Taxonomy" id="29159"/>
    <lineage>
        <taxon>Eukaryota</taxon>
        <taxon>Metazoa</taxon>
        <taxon>Spiralia</taxon>
        <taxon>Lophotrochozoa</taxon>
        <taxon>Mollusca</taxon>
        <taxon>Bivalvia</taxon>
        <taxon>Autobranchia</taxon>
        <taxon>Pteriomorphia</taxon>
        <taxon>Ostreida</taxon>
        <taxon>Ostreoidea</taxon>
        <taxon>Ostreidae</taxon>
        <taxon>Magallana</taxon>
    </lineage>
</organism>
<proteinExistence type="predicted"/>
<dbReference type="AlphaFoldDB" id="K1RGR0"/>
<accession>K1RGR0</accession>
<dbReference type="EMBL" id="JH817532">
    <property type="protein sequence ID" value="EKC40580.1"/>
    <property type="molecule type" value="Genomic_DNA"/>
</dbReference>
<gene>
    <name evidence="1" type="ORF">CGI_10015312</name>
</gene>
<reference evidence="1" key="1">
    <citation type="journal article" date="2012" name="Nature">
        <title>The oyster genome reveals stress adaptation and complexity of shell formation.</title>
        <authorList>
            <person name="Zhang G."/>
            <person name="Fang X."/>
            <person name="Guo X."/>
            <person name="Li L."/>
            <person name="Luo R."/>
            <person name="Xu F."/>
            <person name="Yang P."/>
            <person name="Zhang L."/>
            <person name="Wang X."/>
            <person name="Qi H."/>
            <person name="Xiong Z."/>
            <person name="Que H."/>
            <person name="Xie Y."/>
            <person name="Holland P.W."/>
            <person name="Paps J."/>
            <person name="Zhu Y."/>
            <person name="Wu F."/>
            <person name="Chen Y."/>
            <person name="Wang J."/>
            <person name="Peng C."/>
            <person name="Meng J."/>
            <person name="Yang L."/>
            <person name="Liu J."/>
            <person name="Wen B."/>
            <person name="Zhang N."/>
            <person name="Huang Z."/>
            <person name="Zhu Q."/>
            <person name="Feng Y."/>
            <person name="Mount A."/>
            <person name="Hedgecock D."/>
            <person name="Xu Z."/>
            <person name="Liu Y."/>
            <person name="Domazet-Loso T."/>
            <person name="Du Y."/>
            <person name="Sun X."/>
            <person name="Zhang S."/>
            <person name="Liu B."/>
            <person name="Cheng P."/>
            <person name="Jiang X."/>
            <person name="Li J."/>
            <person name="Fan D."/>
            <person name="Wang W."/>
            <person name="Fu W."/>
            <person name="Wang T."/>
            <person name="Wang B."/>
            <person name="Zhang J."/>
            <person name="Peng Z."/>
            <person name="Li Y."/>
            <person name="Li N."/>
            <person name="Wang J."/>
            <person name="Chen M."/>
            <person name="He Y."/>
            <person name="Tan F."/>
            <person name="Song X."/>
            <person name="Zheng Q."/>
            <person name="Huang R."/>
            <person name="Yang H."/>
            <person name="Du X."/>
            <person name="Chen L."/>
            <person name="Yang M."/>
            <person name="Gaffney P.M."/>
            <person name="Wang S."/>
            <person name="Luo L."/>
            <person name="She Z."/>
            <person name="Ming Y."/>
            <person name="Huang W."/>
            <person name="Zhang S."/>
            <person name="Huang B."/>
            <person name="Zhang Y."/>
            <person name="Qu T."/>
            <person name="Ni P."/>
            <person name="Miao G."/>
            <person name="Wang J."/>
            <person name="Wang Q."/>
            <person name="Steinberg C.E."/>
            <person name="Wang H."/>
            <person name="Li N."/>
            <person name="Qian L."/>
            <person name="Zhang G."/>
            <person name="Li Y."/>
            <person name="Yang H."/>
            <person name="Liu X."/>
            <person name="Wang J."/>
            <person name="Yin Y."/>
            <person name="Wang J."/>
        </authorList>
    </citation>
    <scope>NUCLEOTIDE SEQUENCE [LARGE SCALE GENOMIC DNA]</scope>
    <source>
        <strain evidence="1">05x7-T-G4-1.051#20</strain>
    </source>
</reference>
<dbReference type="HOGENOM" id="CLU_2374770_0_0_1"/>
<dbReference type="Gene3D" id="2.120.10.30">
    <property type="entry name" value="TolB, C-terminal domain"/>
    <property type="match status" value="1"/>
</dbReference>
<dbReference type="InterPro" id="IPR011042">
    <property type="entry name" value="6-blade_b-propeller_TolB-like"/>
</dbReference>
<name>K1RGR0_MAGGI</name>
<sequence length="95" mass="10374">MDSDDYKQTKVVCYSGSTEKQSIQYDDKGQFLYSSGNINYISENKNIAICVSDFGAHAVVVVNQAGKLRFTYTGPPSTTNYSIQSASQQTARVGS</sequence>